<evidence type="ECO:0000313" key="1">
    <source>
        <dbReference type="EMBL" id="SOQ37835.1"/>
    </source>
</evidence>
<accession>A0A2H1VAG3</accession>
<name>A0A2H1VAG3_SPOFR</name>
<proteinExistence type="predicted"/>
<reference evidence="1" key="1">
    <citation type="submission" date="2016-07" db="EMBL/GenBank/DDBJ databases">
        <authorList>
            <person name="Bretaudeau A."/>
        </authorList>
    </citation>
    <scope>NUCLEOTIDE SEQUENCE</scope>
    <source>
        <strain evidence="1">Rice</strain>
        <tissue evidence="1">Whole body</tissue>
    </source>
</reference>
<organism evidence="1">
    <name type="scientific">Spodoptera frugiperda</name>
    <name type="common">Fall armyworm</name>
    <dbReference type="NCBI Taxonomy" id="7108"/>
    <lineage>
        <taxon>Eukaryota</taxon>
        <taxon>Metazoa</taxon>
        <taxon>Ecdysozoa</taxon>
        <taxon>Arthropoda</taxon>
        <taxon>Hexapoda</taxon>
        <taxon>Insecta</taxon>
        <taxon>Pterygota</taxon>
        <taxon>Neoptera</taxon>
        <taxon>Endopterygota</taxon>
        <taxon>Lepidoptera</taxon>
        <taxon>Glossata</taxon>
        <taxon>Ditrysia</taxon>
        <taxon>Noctuoidea</taxon>
        <taxon>Noctuidae</taxon>
        <taxon>Amphipyrinae</taxon>
        <taxon>Spodoptera</taxon>
    </lineage>
</organism>
<gene>
    <name evidence="1" type="ORF">SFRICE_016241</name>
</gene>
<protein>
    <submittedName>
        <fullName evidence="1">SFRICE_016241</fullName>
    </submittedName>
</protein>
<dbReference type="EMBL" id="ODYU01001513">
    <property type="protein sequence ID" value="SOQ37835.1"/>
    <property type="molecule type" value="Genomic_DNA"/>
</dbReference>
<dbReference type="AlphaFoldDB" id="A0A2H1VAG3"/>
<sequence>MPEAHIHEQHSATHDAATVALLLSNNYVRGNHPITFLALGEARGSVKLLLTKNHPILSPAFRAGAPVNPLGSPQLQLHLCLRGKIIQCLLGRSRAGLGESVRLLLTKNIAVPTPACRAGSPVNPLGSPLLQIKHQHYWTHLYWSDGSLKRARNATRHPTSINLQQRRTL</sequence>